<name>A0A841I1X3_9DEIO</name>
<dbReference type="Pfam" id="PF20732">
    <property type="entry name" value="NamZ_C"/>
    <property type="match status" value="1"/>
</dbReference>
<dbReference type="PIRSF" id="PIRSF016719">
    <property type="entry name" value="UCP016719"/>
    <property type="match status" value="1"/>
</dbReference>
<dbReference type="Gene3D" id="3.40.50.12170">
    <property type="entry name" value="Uncharacterised protein PF07075, DUF1343"/>
    <property type="match status" value="1"/>
</dbReference>
<evidence type="ECO:0000313" key="3">
    <source>
        <dbReference type="EMBL" id="MBB6099821.1"/>
    </source>
</evidence>
<dbReference type="InterPro" id="IPR048502">
    <property type="entry name" value="NamZ_N"/>
</dbReference>
<comment type="caution">
    <text evidence="3">The sequence shown here is derived from an EMBL/GenBank/DDBJ whole genome shotgun (WGS) entry which is preliminary data.</text>
</comment>
<dbReference type="Gene3D" id="3.90.1150.140">
    <property type="match status" value="1"/>
</dbReference>
<sequence>MTGLERLIQDPSRLGAAGRVGLLTHPAGLTRDFVPAAVALQRAGVRLERLYGPEHGVDGSGHAGEAPDLDSDTASGLPAHSLYHKTLPEITELLRQVDTLLIDLQDVGVRFYTYISSLWQVLEASREAGIRVVVLDRPNPIGFGLEGPVLRPEFRSFVGIAEFPLRHGLTIGEFGHWAAEVLDAQVEVIETALASYGPGGLPWVPPSPNLPDLENVLLYPGTCLIEATEASEGRGTALPFRWAGAPGIDAHALAARLNRANLGNVHFRPAYYQPTHSKHADTPCAGVQVHLTGPLPRALPVGLALVGALHEQGVELKTDWLQKLVGLPAGEIPLAPETALEVCAQWEQQAQAFAHERFAPHWLYARD</sequence>
<dbReference type="PANTHER" id="PTHR42915:SF1">
    <property type="entry name" value="PEPTIDOGLYCAN BETA-N-ACETYLMURAMIDASE NAMZ"/>
    <property type="match status" value="1"/>
</dbReference>
<evidence type="ECO:0000313" key="4">
    <source>
        <dbReference type="Proteomes" id="UP000569951"/>
    </source>
</evidence>
<keyword evidence="4" id="KW-1185">Reference proteome</keyword>
<dbReference type="InterPro" id="IPR048503">
    <property type="entry name" value="NamZ_C"/>
</dbReference>
<evidence type="ECO:0000259" key="2">
    <source>
        <dbReference type="Pfam" id="PF20732"/>
    </source>
</evidence>
<feature type="domain" description="Peptidoglycan beta-N-acetylmuramidase NamZ N-terminal" evidence="1">
    <location>
        <begin position="20"/>
        <end position="213"/>
    </location>
</feature>
<reference evidence="3 4" key="1">
    <citation type="submission" date="2020-08" db="EMBL/GenBank/DDBJ databases">
        <title>Genomic Encyclopedia of Type Strains, Phase IV (KMG-IV): sequencing the most valuable type-strain genomes for metagenomic binning, comparative biology and taxonomic classification.</title>
        <authorList>
            <person name="Goeker M."/>
        </authorList>
    </citation>
    <scope>NUCLEOTIDE SEQUENCE [LARGE SCALE GENOMIC DNA]</scope>
    <source>
        <strain evidence="3 4">DSM 21458</strain>
    </source>
</reference>
<organism evidence="3 4">
    <name type="scientific">Deinobacterium chartae</name>
    <dbReference type="NCBI Taxonomy" id="521158"/>
    <lineage>
        <taxon>Bacteria</taxon>
        <taxon>Thermotogati</taxon>
        <taxon>Deinococcota</taxon>
        <taxon>Deinococci</taxon>
        <taxon>Deinococcales</taxon>
        <taxon>Deinococcaceae</taxon>
        <taxon>Deinobacterium</taxon>
    </lineage>
</organism>
<dbReference type="Proteomes" id="UP000569951">
    <property type="component" value="Unassembled WGS sequence"/>
</dbReference>
<dbReference type="PANTHER" id="PTHR42915">
    <property type="entry name" value="HYPOTHETICAL 460 KDA PROTEIN IN FEUA-SIGW INTERGENIC REGION [PRECURSOR]"/>
    <property type="match status" value="1"/>
</dbReference>
<dbReference type="RefSeq" id="WP_183988555.1">
    <property type="nucleotide sequence ID" value="NZ_JACHHG010000015.1"/>
</dbReference>
<dbReference type="EMBL" id="JACHHG010000015">
    <property type="protein sequence ID" value="MBB6099821.1"/>
    <property type="molecule type" value="Genomic_DNA"/>
</dbReference>
<dbReference type="GO" id="GO:0033922">
    <property type="term" value="F:peptidoglycan beta-N-acetylmuramidase activity"/>
    <property type="evidence" value="ECO:0007669"/>
    <property type="project" value="InterPro"/>
</dbReference>
<evidence type="ECO:0000259" key="1">
    <source>
        <dbReference type="Pfam" id="PF07075"/>
    </source>
</evidence>
<feature type="domain" description="Peptidoglycan beta-N-acetylmuramidase NamZ C-terminal" evidence="2">
    <location>
        <begin position="217"/>
        <end position="364"/>
    </location>
</feature>
<accession>A0A841I1X3</accession>
<dbReference type="AlphaFoldDB" id="A0A841I1X3"/>
<protein>
    <submittedName>
        <fullName evidence="3">Uncharacterized protein YbbC (DUF1343 family)</fullName>
    </submittedName>
</protein>
<dbReference type="InterPro" id="IPR008302">
    <property type="entry name" value="NamZ"/>
</dbReference>
<proteinExistence type="predicted"/>
<gene>
    <name evidence="3" type="ORF">HNR42_003279</name>
</gene>
<dbReference type="Pfam" id="PF07075">
    <property type="entry name" value="NamZ_N"/>
    <property type="match status" value="1"/>
</dbReference>